<feature type="compositionally biased region" description="Basic and acidic residues" evidence="2">
    <location>
        <begin position="850"/>
        <end position="860"/>
    </location>
</feature>
<feature type="compositionally biased region" description="Basic and acidic residues" evidence="2">
    <location>
        <begin position="1022"/>
        <end position="1032"/>
    </location>
</feature>
<keyword evidence="4" id="KW-1185">Reference proteome</keyword>
<proteinExistence type="predicted"/>
<dbReference type="Proteomes" id="UP001476950">
    <property type="component" value="Unassembled WGS sequence"/>
</dbReference>
<feature type="region of interest" description="Disordered" evidence="2">
    <location>
        <begin position="1019"/>
        <end position="1038"/>
    </location>
</feature>
<sequence length="1426" mass="150713">MADRKLQLILSVVNNASAELRKVQSELQSVGNVPIGNAAKSLSGIGKAASEASQSVTGIGGAAGGVLAAVSSIGAAFFGVQAAIQAVTASAKGFFDSTVGAAEKLNSQILSSQTNLANAVTIKVDGKSIDDAFGKIQATKGFITDLTKEIELQSVDLVGVTSEQVVGVTDVLLRNTPAIVGQFDATKRDLKGALTSLTKGFASELKLSGLDLSQANQEISSILRGDVGADSLVAKKLGLTGPDIAKLKGQGKLVEELLKRLEVSVAGNKILSGESLSGQLTNVLDVFQIIGREAGKPLLVPLVKSVEAVFKILNDNKDTFIAFAQGASQSVANAANQIGASIQGVLPTILQKVQQTFGTLSANLSTFAQNVLPGLTQAFQTIAPAIGGTFQVVASVVQNLITTVSTLIAPLGQIIGATFGAIAKIVEPGVAAFLSLTKAFSGIIDASTELSTSPGIQFLIGGLASGLSIVISTIGDVGASITSVLGGAIEFIAPVIGDVIKGLLGVAEGVGNTIKFFEPLLRLVGALGAGLAALIQGQTIAYFKQLGSIVQVTVGLVGKLATVIGAALKPAFDLVGGAITNVSKALNDTISNVGKFQTEIVSKVVSTVEGLINNPAFQVVAKTLGIDSAAIQAGLNALKSNVTSVTEKVAETGKEGGKIGEKIAEGGKKAGEGLEFGVIQAEKLGTSYQQLETQLANTQRIIAQNAKGPELKKALDDRIKLLQQAQELGTISPEKAQEELAKIAANSSAELATQQAAQDGITKARKLALDQQKQEFQKQQSDIQELLNNGTISEAEAAKRTTAVRSEELAKQLEATTKAIKAEQAAIAKGTGSKSRLKELQTQQQTQEAEVSKLNKEARDKENQLQLQNFDEQQKILEGRKAQGLVGEQQFAAESLKITQARLDKEQQLLTQKRSKLDPKDKEGLEAIAAQEAEIQVKRTAAIEQFEARRLAILERAQAAALDAVKIAETQRNTEVDRLVAARQIRESEAGLLRVQNSKDTIAQELALEKQKIAQLEALPKSNDEGKEEQRQAKIRASRQKSADLVGRLVKNEIEQQQALFRVVSERLDRQAQRAKIAADNEIRPLQNQLKLQEALTASLDNQNKLFGARRGLQEALNGFAQTGLSLLSQGAKTDEEREKIVLLTAASRLKALQQQQEFERQSLENEIQRNQLALENEKIQNRIAQIQNQASVARAQADLAKAKADPNATPEGVAAAQQAVEAERAAGLGLQLQGLLLEQKKQTQDTAAEFDRARLNVTQQGQTNQARGELIGALPKEQQEAAQNKFQKEILRGLGLGSTSIAGINTQQIRQAATQGGNFNLPGGLNPTAAQLPQVTINPQIEAIKQQLSQMTTQTTTAATQQQQATSSADSKAILAELQRISGAAIRPIESSITQNINGPDTATVIKQVRRETDAGLAKTFASIK</sequence>
<name>A0ABV0KEJ7_9CYAN</name>
<organism evidence="3 4">
    <name type="scientific">Stenomitos frigidus AS-A4</name>
    <dbReference type="NCBI Taxonomy" id="2933935"/>
    <lineage>
        <taxon>Bacteria</taxon>
        <taxon>Bacillati</taxon>
        <taxon>Cyanobacteriota</taxon>
        <taxon>Cyanophyceae</taxon>
        <taxon>Leptolyngbyales</taxon>
        <taxon>Leptolyngbyaceae</taxon>
        <taxon>Stenomitos</taxon>
    </lineage>
</organism>
<evidence type="ECO:0000256" key="2">
    <source>
        <dbReference type="SAM" id="MobiDB-lite"/>
    </source>
</evidence>
<accession>A0ABV0KEJ7</accession>
<dbReference type="RefSeq" id="WP_190450603.1">
    <property type="nucleotide sequence ID" value="NZ_JAMPLM010000002.1"/>
</dbReference>
<evidence type="ECO:0000313" key="4">
    <source>
        <dbReference type="Proteomes" id="UP001476950"/>
    </source>
</evidence>
<reference evidence="3 4" key="1">
    <citation type="submission" date="2022-04" db="EMBL/GenBank/DDBJ databases">
        <title>Positive selection, recombination, and allopatry shape intraspecific diversity of widespread and dominant cyanobacteria.</title>
        <authorList>
            <person name="Wei J."/>
            <person name="Shu W."/>
            <person name="Hu C."/>
        </authorList>
    </citation>
    <scope>NUCLEOTIDE SEQUENCE [LARGE SCALE GENOMIC DNA]</scope>
    <source>
        <strain evidence="3 4">AS-A4</strain>
    </source>
</reference>
<feature type="region of interest" description="Disordered" evidence="2">
    <location>
        <begin position="827"/>
        <end position="860"/>
    </location>
</feature>
<evidence type="ECO:0000313" key="3">
    <source>
        <dbReference type="EMBL" id="MEP1057639.1"/>
    </source>
</evidence>
<evidence type="ECO:0000256" key="1">
    <source>
        <dbReference type="SAM" id="Coils"/>
    </source>
</evidence>
<protein>
    <submittedName>
        <fullName evidence="3">Uncharacterized protein</fullName>
    </submittedName>
</protein>
<gene>
    <name evidence="3" type="ORF">NDI38_04255</name>
</gene>
<dbReference type="EMBL" id="JAMPLM010000002">
    <property type="protein sequence ID" value="MEP1057639.1"/>
    <property type="molecule type" value="Genomic_DNA"/>
</dbReference>
<comment type="caution">
    <text evidence="3">The sequence shown here is derived from an EMBL/GenBank/DDBJ whole genome shotgun (WGS) entry which is preliminary data.</text>
</comment>
<keyword evidence="1" id="KW-0175">Coiled coil</keyword>
<feature type="coiled-coil region" evidence="1">
    <location>
        <begin position="1147"/>
        <end position="1204"/>
    </location>
</feature>